<organism evidence="2 3">
    <name type="scientific">Agrobacterium phage Atu_ph07</name>
    <dbReference type="NCBI Taxonomy" id="2024264"/>
    <lineage>
        <taxon>Viruses</taxon>
        <taxon>Duplodnaviria</taxon>
        <taxon>Heunggongvirae</taxon>
        <taxon>Uroviricota</taxon>
        <taxon>Caudoviricetes</taxon>
        <taxon>Polybotosvirus</taxon>
        <taxon>Polybotosvirus Atuph07</taxon>
    </lineage>
</organism>
<reference evidence="2 3" key="1">
    <citation type="submission" date="2017-06" db="EMBL/GenBank/DDBJ databases">
        <authorList>
            <person name="Kim H.J."/>
            <person name="Triplett B.A."/>
        </authorList>
    </citation>
    <scope>NUCLEOTIDE SEQUENCE [LARGE SCALE GENOMIC DNA]</scope>
</reference>
<feature type="domain" description="Smr" evidence="1">
    <location>
        <begin position="37"/>
        <end position="107"/>
    </location>
</feature>
<dbReference type="RefSeq" id="YP_009611680.1">
    <property type="nucleotide sequence ID" value="NC_042013.1"/>
</dbReference>
<dbReference type="Gene3D" id="3.30.1370.110">
    <property type="match status" value="1"/>
</dbReference>
<dbReference type="SUPFAM" id="SSF160443">
    <property type="entry name" value="SMR domain-like"/>
    <property type="match status" value="1"/>
</dbReference>
<accession>A0A2L0UZ66</accession>
<dbReference type="Pfam" id="PF01713">
    <property type="entry name" value="Smr"/>
    <property type="match status" value="1"/>
</dbReference>
<dbReference type="Proteomes" id="UP000223025">
    <property type="component" value="Segment"/>
</dbReference>
<evidence type="ECO:0000313" key="3">
    <source>
        <dbReference type="Proteomes" id="UP000223025"/>
    </source>
</evidence>
<dbReference type="EMBL" id="MF403008">
    <property type="protein sequence ID" value="AUZ94827.1"/>
    <property type="molecule type" value="Genomic_DNA"/>
</dbReference>
<dbReference type="InterPro" id="IPR002625">
    <property type="entry name" value="Smr_dom"/>
</dbReference>
<dbReference type="KEGG" id="vg:40088018"/>
<name>A0A2L0UZ66_9CAUD</name>
<proteinExistence type="predicted"/>
<keyword evidence="3" id="KW-1185">Reference proteome</keyword>
<sequence>MTRYPTKEELELWKKVNQTDLPAFIGVKHIPPFDSTLDLHNLTIQEAYDAVYSHIQKSYENGYNKILHITGKSGNICKEFPFWIERNKYVRYAESLNGGGSWKITLVKK</sequence>
<evidence type="ECO:0000313" key="2">
    <source>
        <dbReference type="EMBL" id="AUZ94827.1"/>
    </source>
</evidence>
<dbReference type="InterPro" id="IPR036063">
    <property type="entry name" value="Smr_dom_sf"/>
</dbReference>
<protein>
    <recommendedName>
        <fullName evidence="1">Smr domain-containing protein</fullName>
    </recommendedName>
</protein>
<dbReference type="GeneID" id="40088018"/>
<evidence type="ECO:0000259" key="1">
    <source>
        <dbReference type="Pfam" id="PF01713"/>
    </source>
</evidence>